<dbReference type="InterPro" id="IPR014001">
    <property type="entry name" value="Helicase_ATP-bd"/>
</dbReference>
<dbReference type="PROSITE" id="PS51192">
    <property type="entry name" value="HELICASE_ATP_BIND_1"/>
    <property type="match status" value="1"/>
</dbReference>
<dbReference type="SUPFAM" id="SSF52540">
    <property type="entry name" value="P-loop containing nucleoside triphosphate hydrolases"/>
    <property type="match status" value="2"/>
</dbReference>
<dbReference type="PROSITE" id="PS51194">
    <property type="entry name" value="HELICASE_CTER"/>
    <property type="match status" value="1"/>
</dbReference>
<dbReference type="Pfam" id="PF00271">
    <property type="entry name" value="Helicase_C"/>
    <property type="match status" value="1"/>
</dbReference>
<feature type="domain" description="Helicase C-terminal" evidence="5">
    <location>
        <begin position="928"/>
        <end position="1082"/>
    </location>
</feature>
<dbReference type="GO" id="GO:0004386">
    <property type="term" value="F:helicase activity"/>
    <property type="evidence" value="ECO:0007669"/>
    <property type="project" value="UniProtKB-KW"/>
</dbReference>
<dbReference type="Proteomes" id="UP000430508">
    <property type="component" value="Chromosome"/>
</dbReference>
<accession>A0A857DG33</accession>
<feature type="domain" description="SWIM-type" evidence="3">
    <location>
        <begin position="55"/>
        <end position="95"/>
    </location>
</feature>
<keyword evidence="6" id="KW-0347">Helicase</keyword>
<dbReference type="EMBL" id="CP046996">
    <property type="protein sequence ID" value="QGZ99782.1"/>
    <property type="molecule type" value="Genomic_DNA"/>
</dbReference>
<proteinExistence type="predicted"/>
<keyword evidence="6" id="KW-0067">ATP-binding</keyword>
<evidence type="ECO:0000259" key="5">
    <source>
        <dbReference type="PROSITE" id="PS51194"/>
    </source>
</evidence>
<dbReference type="InterPro" id="IPR038718">
    <property type="entry name" value="SNF2-like_sf"/>
</dbReference>
<dbReference type="InterPro" id="IPR000330">
    <property type="entry name" value="SNF2_N"/>
</dbReference>
<organism evidence="6 7">
    <name type="scientific">Dehalobacter restrictus</name>
    <dbReference type="NCBI Taxonomy" id="55583"/>
    <lineage>
        <taxon>Bacteria</taxon>
        <taxon>Bacillati</taxon>
        <taxon>Bacillota</taxon>
        <taxon>Clostridia</taxon>
        <taxon>Eubacteriales</taxon>
        <taxon>Desulfitobacteriaceae</taxon>
        <taxon>Dehalobacter</taxon>
    </lineage>
</organism>
<reference evidence="6 7" key="1">
    <citation type="submission" date="2019-12" db="EMBL/GenBank/DDBJ databases">
        <title>Sequence classification of anaerobic respiratory reductive dehalogenases: First we see many, then we see few.</title>
        <authorList>
            <person name="Molenda O."/>
            <person name="Puentes Jacome L.A."/>
            <person name="Cao X."/>
            <person name="Nesbo C.L."/>
            <person name="Tang S."/>
            <person name="Morson N."/>
            <person name="Patron J."/>
            <person name="Lomheim L."/>
            <person name="Wishart D.S."/>
            <person name="Edwards E.A."/>
        </authorList>
    </citation>
    <scope>NUCLEOTIDE SEQUENCE [LARGE SCALE GENOMIC DNA]</scope>
    <source>
        <strain evidence="6 7">12DCA</strain>
    </source>
</reference>
<dbReference type="CDD" id="cd18793">
    <property type="entry name" value="SF2_C_SNF"/>
    <property type="match status" value="1"/>
</dbReference>
<dbReference type="Pfam" id="PF04434">
    <property type="entry name" value="SWIM"/>
    <property type="match status" value="1"/>
</dbReference>
<sequence>MALFNVTEREIQALASNRKSYELGVIYAQSRKVSNFNFDPEQRAIKAIVAGNWHYDVRIVLNQSGTVSSAHCTCPAYAEYPGACKHVVAVLKTARQKLSAIQSSFSDSIKAGSEFMTFISDRKQENPLEELNLEVGLQLSTVFRKISAQLQLKVGLKRPYVVKNLKDFLLAVKNEHSLDFGAKFTYDPTRHKFKETDAPLIAMLQDMLAQYEAFQEIRNVSNFAYTASPFSQKPFVLSTYYLSKLLDALGSKPFSLHAGFANGYETTEFLTVNIRRKDIPLDFSVEAEEQNILLLLQNELPVPLTADGRYYLYNRQIYQVSQEQTEFLPNLLKALNGKQRPGILFTAAQKDRFASEALPLMQKIATVRVEPTLADRFIREDLQPKIYFDRAGENGVTARLEFHYGEISINPFSSRGGFRTAPGDDQILIRDLEQERKILNIFEQADFIVSEGKISLEDDEKIFDFTVKGFSELQDLAETYYSDDFRLKIQTSATFSGRIRLDESLDMLEVSFTCGDIDPGELADIFQSLQMKKKYYRLRDGSFLDLQQHDLEAMSKLLDHLDLKGQDLTNQTLHLPKFRALYIDSFLRQAELSGIQRNKAFKQLVQSILEPQDGEYDPPLPLQQVLRDYQKTGFKWLKTLASYGLGGILADDMGLGKTLQVLAFVLSEKLTAAQNPSSLLPFLVIAPTSLVYNWQSEAEKFTPDLHVLVIDGQPAERQEQISRITPADLVVVSYAVLRRDIEQFSKLAFSYCFLDEAQNIKNPQTLNAKSVQKIQAKGYFALTGTPIENSLSELWSIFHFIMPGYLPSHQEFHKKYALPVSKGDTESLQELSRQIKPFILRRLKVDVLKELPPKIETEIKAALTDEQRKIYLAYLQQTKRQLAEELAVSGFAKSQIKILAALTRLRQICSHPAMFIENYTGGSGKMLLFQEILTESLNAGHRILVFSQFTSMLDLIQNDLNQHKITHFYLSGSTKALERTQMAQAFNDGQGKVFLISLRAGGMGLNLTGADTVIHFDPWWNPAVEDQATDRAHRIGQNNSVQVIKLLTQGTIEEKVNALQAKKKKLIDSVIQPGETMLSKLTEQELNALFDFD</sequence>
<protein>
    <submittedName>
        <fullName evidence="6">Helicase</fullName>
    </submittedName>
</protein>
<dbReference type="InterPro" id="IPR049730">
    <property type="entry name" value="SNF2/RAD54-like_C"/>
</dbReference>
<dbReference type="InterPro" id="IPR001650">
    <property type="entry name" value="Helicase_C-like"/>
</dbReference>
<feature type="domain" description="Helicase ATP-binding" evidence="4">
    <location>
        <begin position="638"/>
        <end position="804"/>
    </location>
</feature>
<gene>
    <name evidence="6" type="ORF">GQ588_03530</name>
</gene>
<dbReference type="SMART" id="SM00490">
    <property type="entry name" value="HELICc"/>
    <property type="match status" value="1"/>
</dbReference>
<dbReference type="CDD" id="cd18012">
    <property type="entry name" value="DEXQc_arch_SWI2_SNF2"/>
    <property type="match status" value="1"/>
</dbReference>
<dbReference type="Gene3D" id="3.40.50.300">
    <property type="entry name" value="P-loop containing nucleotide triphosphate hydrolases"/>
    <property type="match status" value="1"/>
</dbReference>
<keyword evidence="2" id="KW-0863">Zinc-finger</keyword>
<dbReference type="SMART" id="SM00487">
    <property type="entry name" value="DEXDc"/>
    <property type="match status" value="1"/>
</dbReference>
<keyword evidence="2" id="KW-0479">Metal-binding</keyword>
<dbReference type="GO" id="GO:0005524">
    <property type="term" value="F:ATP binding"/>
    <property type="evidence" value="ECO:0007669"/>
    <property type="project" value="InterPro"/>
</dbReference>
<keyword evidence="6" id="KW-0547">Nucleotide-binding</keyword>
<keyword evidence="2" id="KW-0862">Zinc</keyword>
<evidence type="ECO:0000256" key="1">
    <source>
        <dbReference type="ARBA" id="ARBA00022801"/>
    </source>
</evidence>
<dbReference type="GO" id="GO:0008270">
    <property type="term" value="F:zinc ion binding"/>
    <property type="evidence" value="ECO:0007669"/>
    <property type="project" value="UniProtKB-KW"/>
</dbReference>
<dbReference type="Pfam" id="PF00176">
    <property type="entry name" value="SNF2-rel_dom"/>
    <property type="match status" value="1"/>
</dbReference>
<dbReference type="PROSITE" id="PS50966">
    <property type="entry name" value="ZF_SWIM"/>
    <property type="match status" value="1"/>
</dbReference>
<dbReference type="PANTHER" id="PTHR10799">
    <property type="entry name" value="SNF2/RAD54 HELICASE FAMILY"/>
    <property type="match status" value="1"/>
</dbReference>
<dbReference type="RefSeq" id="WP_025205236.1">
    <property type="nucleotide sequence ID" value="NZ_CP046996.1"/>
</dbReference>
<keyword evidence="1" id="KW-0378">Hydrolase</keyword>
<dbReference type="Gene3D" id="3.40.50.10810">
    <property type="entry name" value="Tandem AAA-ATPase domain"/>
    <property type="match status" value="1"/>
</dbReference>
<evidence type="ECO:0000259" key="4">
    <source>
        <dbReference type="PROSITE" id="PS51192"/>
    </source>
</evidence>
<evidence type="ECO:0000313" key="6">
    <source>
        <dbReference type="EMBL" id="QGZ99782.1"/>
    </source>
</evidence>
<dbReference type="InterPro" id="IPR027417">
    <property type="entry name" value="P-loop_NTPase"/>
</dbReference>
<dbReference type="AlphaFoldDB" id="A0A857DG33"/>
<dbReference type="InterPro" id="IPR007527">
    <property type="entry name" value="Znf_SWIM"/>
</dbReference>
<dbReference type="Pfam" id="PF08455">
    <property type="entry name" value="SNF2_assoc"/>
    <property type="match status" value="1"/>
</dbReference>
<evidence type="ECO:0000259" key="3">
    <source>
        <dbReference type="PROSITE" id="PS50966"/>
    </source>
</evidence>
<evidence type="ECO:0000313" key="7">
    <source>
        <dbReference type="Proteomes" id="UP000430508"/>
    </source>
</evidence>
<name>A0A857DG33_9FIRM</name>
<dbReference type="InterPro" id="IPR013663">
    <property type="entry name" value="Helicase_SWF/SNF/SWI_bac"/>
</dbReference>
<dbReference type="GO" id="GO:0016787">
    <property type="term" value="F:hydrolase activity"/>
    <property type="evidence" value="ECO:0007669"/>
    <property type="project" value="UniProtKB-KW"/>
</dbReference>
<evidence type="ECO:0000256" key="2">
    <source>
        <dbReference type="PROSITE-ProRule" id="PRU00325"/>
    </source>
</evidence>
<dbReference type="FunFam" id="3.40.50.300:FF:000533">
    <property type="entry name" value="Helicase, Snf2 family"/>
    <property type="match status" value="1"/>
</dbReference>